<dbReference type="InterPro" id="IPR036397">
    <property type="entry name" value="RNaseH_sf"/>
</dbReference>
<accession>A0A8A3P4A1</accession>
<evidence type="ECO:0000313" key="3">
    <source>
        <dbReference type="EMBL" id="QSZ31560.1"/>
    </source>
</evidence>
<dbReference type="InterPro" id="IPR002562">
    <property type="entry name" value="3'-5'_exonuclease_dom"/>
</dbReference>
<dbReference type="OrthoDB" id="26838at2759"/>
<proteinExistence type="predicted"/>
<dbReference type="Pfam" id="PF01612">
    <property type="entry name" value="DNA_pol_A_exo1"/>
    <property type="match status" value="1"/>
</dbReference>
<evidence type="ECO:0000259" key="2">
    <source>
        <dbReference type="Pfam" id="PF01612"/>
    </source>
</evidence>
<dbReference type="PANTHER" id="PTHR43040:SF1">
    <property type="entry name" value="RIBONUCLEASE D"/>
    <property type="match status" value="1"/>
</dbReference>
<protein>
    <recommendedName>
        <fullName evidence="2">3'-5' exonuclease domain-containing protein</fullName>
    </recommendedName>
</protein>
<dbReference type="PANTHER" id="PTHR43040">
    <property type="entry name" value="RIBONUCLEASE D"/>
    <property type="match status" value="1"/>
</dbReference>
<feature type="region of interest" description="Disordered" evidence="1">
    <location>
        <begin position="69"/>
        <end position="105"/>
    </location>
</feature>
<reference evidence="3" key="1">
    <citation type="submission" date="2020-10" db="EMBL/GenBank/DDBJ databases">
        <title>Genome Sequence of Monilinia vaccinii-corymbosi Sheds Light on Mummy Berry Disease Infection of Blueberry and Mating Type.</title>
        <authorList>
            <person name="Yow A.G."/>
            <person name="Zhang Y."/>
            <person name="Bansal K."/>
            <person name="Eacker S.M."/>
            <person name="Sullivan S."/>
            <person name="Liachko I."/>
            <person name="Cubeta M.A."/>
            <person name="Rollins J.A."/>
            <person name="Ashrafi H."/>
        </authorList>
    </citation>
    <scope>NUCLEOTIDE SEQUENCE</scope>
    <source>
        <strain evidence="3">RL-1</strain>
    </source>
</reference>
<evidence type="ECO:0000313" key="4">
    <source>
        <dbReference type="Proteomes" id="UP000672032"/>
    </source>
</evidence>
<organism evidence="3 4">
    <name type="scientific">Monilinia vaccinii-corymbosi</name>
    <dbReference type="NCBI Taxonomy" id="61207"/>
    <lineage>
        <taxon>Eukaryota</taxon>
        <taxon>Fungi</taxon>
        <taxon>Dikarya</taxon>
        <taxon>Ascomycota</taxon>
        <taxon>Pezizomycotina</taxon>
        <taxon>Leotiomycetes</taxon>
        <taxon>Helotiales</taxon>
        <taxon>Sclerotiniaceae</taxon>
        <taxon>Monilinia</taxon>
    </lineage>
</organism>
<dbReference type="Proteomes" id="UP000672032">
    <property type="component" value="Chromosome 2"/>
</dbReference>
<keyword evidence="4" id="KW-1185">Reference proteome</keyword>
<dbReference type="GO" id="GO:0006139">
    <property type="term" value="P:nucleobase-containing compound metabolic process"/>
    <property type="evidence" value="ECO:0007669"/>
    <property type="project" value="InterPro"/>
</dbReference>
<feature type="domain" description="3'-5' exonuclease" evidence="2">
    <location>
        <begin position="155"/>
        <end position="257"/>
    </location>
</feature>
<sequence>MHKVLLRGDQLQSYQSFRRWPRKVNIFAVRQYTTTRWTKSPRRPIPKIHELQFTPLSMCRGFMGGSQDESLISKTKAEGESENESDLNCSSPTAETAPATSSVPSGIMDHLDALATGTKEMTDNTSSTFDLTDTPAAIIKLIDSLARSDLPTSPPSVYIDLEGIDIGRTGSTSILQVYILPTQEMFLVDVHKLGEQAFSTTNTSGVTFKSILESPLIPKVFFDVRCDSDALYSHFGINLAGVIDLQLMELATRSRDRKILRGLAKCMDLDLVQTPEDLKVRSAIKQRGKQLFAPELGGRYEVFNDRPLNPVIADYCVQDVKFMPQLWEIYNAKFGKFHKAWPDKVERETKARVLASQSPRFEKKGPHMAKGPRGW</sequence>
<dbReference type="GO" id="GO:0008408">
    <property type="term" value="F:3'-5' exonuclease activity"/>
    <property type="evidence" value="ECO:0007669"/>
    <property type="project" value="InterPro"/>
</dbReference>
<dbReference type="EMBL" id="CP063406">
    <property type="protein sequence ID" value="QSZ31560.1"/>
    <property type="molecule type" value="Genomic_DNA"/>
</dbReference>
<dbReference type="SUPFAM" id="SSF53098">
    <property type="entry name" value="Ribonuclease H-like"/>
    <property type="match status" value="1"/>
</dbReference>
<dbReference type="Gene3D" id="3.30.420.10">
    <property type="entry name" value="Ribonuclease H-like superfamily/Ribonuclease H"/>
    <property type="match status" value="1"/>
</dbReference>
<dbReference type="AlphaFoldDB" id="A0A8A3P4A1"/>
<feature type="region of interest" description="Disordered" evidence="1">
    <location>
        <begin position="353"/>
        <end position="375"/>
    </location>
</feature>
<gene>
    <name evidence="3" type="ORF">DSL72_001127</name>
</gene>
<dbReference type="InterPro" id="IPR012337">
    <property type="entry name" value="RNaseH-like_sf"/>
</dbReference>
<evidence type="ECO:0000256" key="1">
    <source>
        <dbReference type="SAM" id="MobiDB-lite"/>
    </source>
</evidence>
<dbReference type="GO" id="GO:0003676">
    <property type="term" value="F:nucleic acid binding"/>
    <property type="evidence" value="ECO:0007669"/>
    <property type="project" value="InterPro"/>
</dbReference>
<name>A0A8A3P4A1_9HELO</name>
<feature type="compositionally biased region" description="Polar residues" evidence="1">
    <location>
        <begin position="86"/>
        <end position="104"/>
    </location>
</feature>